<proteinExistence type="predicted"/>
<protein>
    <recommendedName>
        <fullName evidence="1">N-acetyltransferase domain-containing protein</fullName>
    </recommendedName>
</protein>
<organism evidence="2 3">
    <name type="scientific">Daedalea quercina L-15889</name>
    <dbReference type="NCBI Taxonomy" id="1314783"/>
    <lineage>
        <taxon>Eukaryota</taxon>
        <taxon>Fungi</taxon>
        <taxon>Dikarya</taxon>
        <taxon>Basidiomycota</taxon>
        <taxon>Agaricomycotina</taxon>
        <taxon>Agaricomycetes</taxon>
        <taxon>Polyporales</taxon>
        <taxon>Fomitopsis</taxon>
    </lineage>
</organism>
<dbReference type="AlphaFoldDB" id="A0A165ULL3"/>
<evidence type="ECO:0000313" key="2">
    <source>
        <dbReference type="EMBL" id="KZT75098.1"/>
    </source>
</evidence>
<accession>A0A165ULL3</accession>
<dbReference type="InterPro" id="IPR016181">
    <property type="entry name" value="Acyl_CoA_acyltransferase"/>
</dbReference>
<name>A0A165ULL3_9APHY</name>
<dbReference type="Pfam" id="PF08445">
    <property type="entry name" value="FR47"/>
    <property type="match status" value="1"/>
</dbReference>
<dbReference type="InterPro" id="IPR000182">
    <property type="entry name" value="GNAT_dom"/>
</dbReference>
<keyword evidence="3" id="KW-1185">Reference proteome</keyword>
<dbReference type="PROSITE" id="PS51186">
    <property type="entry name" value="GNAT"/>
    <property type="match status" value="1"/>
</dbReference>
<dbReference type="Gene3D" id="3.40.630.30">
    <property type="match status" value="1"/>
</dbReference>
<feature type="domain" description="N-acetyltransferase" evidence="1">
    <location>
        <begin position="182"/>
        <end position="345"/>
    </location>
</feature>
<dbReference type="OrthoDB" id="5372118at2759"/>
<reference evidence="2 3" key="1">
    <citation type="journal article" date="2016" name="Mol. Biol. Evol.">
        <title>Comparative Genomics of Early-Diverging Mushroom-Forming Fungi Provides Insights into the Origins of Lignocellulose Decay Capabilities.</title>
        <authorList>
            <person name="Nagy L.G."/>
            <person name="Riley R."/>
            <person name="Tritt A."/>
            <person name="Adam C."/>
            <person name="Daum C."/>
            <person name="Floudas D."/>
            <person name="Sun H."/>
            <person name="Yadav J.S."/>
            <person name="Pangilinan J."/>
            <person name="Larsson K.H."/>
            <person name="Matsuura K."/>
            <person name="Barry K."/>
            <person name="Labutti K."/>
            <person name="Kuo R."/>
            <person name="Ohm R.A."/>
            <person name="Bhattacharya S.S."/>
            <person name="Shirouzu T."/>
            <person name="Yoshinaga Y."/>
            <person name="Martin F.M."/>
            <person name="Grigoriev I.V."/>
            <person name="Hibbett D.S."/>
        </authorList>
    </citation>
    <scope>NUCLEOTIDE SEQUENCE [LARGE SCALE GENOMIC DNA]</scope>
    <source>
        <strain evidence="2 3">L-15889</strain>
    </source>
</reference>
<dbReference type="GO" id="GO:0016747">
    <property type="term" value="F:acyltransferase activity, transferring groups other than amino-acyl groups"/>
    <property type="evidence" value="ECO:0007669"/>
    <property type="project" value="InterPro"/>
</dbReference>
<dbReference type="SUPFAM" id="SSF55729">
    <property type="entry name" value="Acyl-CoA N-acyltransferases (Nat)"/>
    <property type="match status" value="1"/>
</dbReference>
<dbReference type="EMBL" id="KV429032">
    <property type="protein sequence ID" value="KZT75098.1"/>
    <property type="molecule type" value="Genomic_DNA"/>
</dbReference>
<evidence type="ECO:0000313" key="3">
    <source>
        <dbReference type="Proteomes" id="UP000076727"/>
    </source>
</evidence>
<dbReference type="InterPro" id="IPR013653">
    <property type="entry name" value="GCN5-like_dom"/>
</dbReference>
<evidence type="ECO:0000259" key="1">
    <source>
        <dbReference type="PROSITE" id="PS51186"/>
    </source>
</evidence>
<dbReference type="Proteomes" id="UP000076727">
    <property type="component" value="Unassembled WGS sequence"/>
</dbReference>
<sequence>MPSVASSHTVTAYTSARDLPQEVWTALYENQRNSNVMLPYAKKARQDPALCVGSNVWLVCSTSLPGSRTTTVDFVLSCTEGPLGSYPIFIYTPTPYTQLDAQHYVPRLRSLVQSLQESVPPERVFSVFAFDVIARTFASLWTKTTGIGLERDPEYYAANFTYCTKATFQSRRLAAPRDVAYYDLRRAGKDDLKHVAELCRGFAATSEPFTLTESGAEAEAALLIQNRQVWVHEVRALGHPERAEIASIVAVTRTSDTVAGITKVYTNPRWRQRGCAERLVRHVCQQFLQSKESIVLYVAHNNPTAAKVYHRVGFIGLSEDDGDVEGVDPWLELGFEQEKIELGHW</sequence>
<gene>
    <name evidence="2" type="ORF">DAEQUDRAFT_734567</name>
</gene>